<dbReference type="CDD" id="cd07812">
    <property type="entry name" value="SRPBCC"/>
    <property type="match status" value="1"/>
</dbReference>
<dbReference type="Gene3D" id="3.30.530.20">
    <property type="match status" value="1"/>
</dbReference>
<comment type="caution">
    <text evidence="1">The sequence shown here is derived from an EMBL/GenBank/DDBJ whole genome shotgun (WGS) entry which is preliminary data.</text>
</comment>
<gene>
    <name evidence="1" type="ORF">RD149_19120</name>
</gene>
<proteinExistence type="predicted"/>
<protein>
    <submittedName>
        <fullName evidence="1">SRPBCC family protein</fullName>
    </submittedName>
</protein>
<dbReference type="SUPFAM" id="SSF55961">
    <property type="entry name" value="Bet v1-like"/>
    <property type="match status" value="1"/>
</dbReference>
<accession>A0ABU2GWK5</accession>
<dbReference type="InterPro" id="IPR023393">
    <property type="entry name" value="START-like_dom_sf"/>
</dbReference>
<sequence>MGVVRHQVVVDAPRARVFEYVDGYQNVPEYLMGVTGFEPRTSQTQGLGSVFEVTVDVGPKKLKSVVRCTEYIENELIELKAIEGFQADTTWRFAEAGSGTDLQVEFNYTLPGGIAGRVLGGIIGPFAAQAIRHTEATIAKKVVARG</sequence>
<dbReference type="InterPro" id="IPR019587">
    <property type="entry name" value="Polyketide_cyclase/dehydratase"/>
</dbReference>
<evidence type="ECO:0000313" key="2">
    <source>
        <dbReference type="Proteomes" id="UP001265083"/>
    </source>
</evidence>
<name>A0ABU2GWK5_9ACTN</name>
<evidence type="ECO:0000313" key="1">
    <source>
        <dbReference type="EMBL" id="MDS1115862.1"/>
    </source>
</evidence>
<dbReference type="Proteomes" id="UP001265083">
    <property type="component" value="Unassembled WGS sequence"/>
</dbReference>
<keyword evidence="2" id="KW-1185">Reference proteome</keyword>
<organism evidence="1 2">
    <name type="scientific">Gordonia westfalica</name>
    <dbReference type="NCBI Taxonomy" id="158898"/>
    <lineage>
        <taxon>Bacteria</taxon>
        <taxon>Bacillati</taxon>
        <taxon>Actinomycetota</taxon>
        <taxon>Actinomycetes</taxon>
        <taxon>Mycobacteriales</taxon>
        <taxon>Gordoniaceae</taxon>
        <taxon>Gordonia</taxon>
    </lineage>
</organism>
<dbReference type="Pfam" id="PF10604">
    <property type="entry name" value="Polyketide_cyc2"/>
    <property type="match status" value="1"/>
</dbReference>
<reference evidence="1 2" key="1">
    <citation type="submission" date="2023-08" db="EMBL/GenBank/DDBJ databases">
        <title>Bioegradation of LLDPE and BLDPE plastic by marine bacteria from coast plastic debris.</title>
        <authorList>
            <person name="Rong Z."/>
        </authorList>
    </citation>
    <scope>NUCLEOTIDE SEQUENCE [LARGE SCALE GENOMIC DNA]</scope>
    <source>
        <strain evidence="1 2">Z-2</strain>
    </source>
</reference>
<dbReference type="RefSeq" id="WP_310951746.1">
    <property type="nucleotide sequence ID" value="NZ_JAVLUS010000017.1"/>
</dbReference>
<dbReference type="EMBL" id="JAVLUS010000017">
    <property type="protein sequence ID" value="MDS1115862.1"/>
    <property type="molecule type" value="Genomic_DNA"/>
</dbReference>